<accession>A0A367LID0</accession>
<evidence type="ECO:0000313" key="3">
    <source>
        <dbReference type="Proteomes" id="UP000253664"/>
    </source>
</evidence>
<reference evidence="2 3" key="1">
    <citation type="journal article" date="2015" name="BMC Genomics">
        <title>Insights from the genome of Ophiocordyceps polyrhachis-furcata to pathogenicity and host specificity in insect fungi.</title>
        <authorList>
            <person name="Wichadakul D."/>
            <person name="Kobmoo N."/>
            <person name="Ingsriswang S."/>
            <person name="Tangphatsornruang S."/>
            <person name="Chantasingh D."/>
            <person name="Luangsa-ard J.J."/>
            <person name="Eurwilaichitr L."/>
        </authorList>
    </citation>
    <scope>NUCLEOTIDE SEQUENCE [LARGE SCALE GENOMIC DNA]</scope>
    <source>
        <strain evidence="2 3">BCC 54312</strain>
    </source>
</reference>
<feature type="region of interest" description="Disordered" evidence="1">
    <location>
        <begin position="96"/>
        <end position="122"/>
    </location>
</feature>
<evidence type="ECO:0000256" key="1">
    <source>
        <dbReference type="SAM" id="MobiDB-lite"/>
    </source>
</evidence>
<organism evidence="2 3">
    <name type="scientific">Ophiocordyceps polyrhachis-furcata BCC 54312</name>
    <dbReference type="NCBI Taxonomy" id="1330021"/>
    <lineage>
        <taxon>Eukaryota</taxon>
        <taxon>Fungi</taxon>
        <taxon>Dikarya</taxon>
        <taxon>Ascomycota</taxon>
        <taxon>Pezizomycotina</taxon>
        <taxon>Sordariomycetes</taxon>
        <taxon>Hypocreomycetidae</taxon>
        <taxon>Hypocreales</taxon>
        <taxon>Ophiocordycipitaceae</taxon>
        <taxon>Ophiocordyceps</taxon>
    </lineage>
</organism>
<sequence>MAPSAAPLDRAPGNTVGRSLQRSARCTYSGYSTRLISAQGSRYSDRRAVPIAVIALDQSDRRAVLIAVIAPDLDGRTKPGFSHLIRDTNKLSTNFLPPSSSSTAPQNTLFDSTFPTLGLEQT</sequence>
<protein>
    <submittedName>
        <fullName evidence="2">Uncharacterized protein</fullName>
    </submittedName>
</protein>
<gene>
    <name evidence="2" type="ORF">L249_5964</name>
</gene>
<name>A0A367LID0_9HYPO</name>
<evidence type="ECO:0000313" key="2">
    <source>
        <dbReference type="EMBL" id="RCI14160.1"/>
    </source>
</evidence>
<feature type="region of interest" description="Disordered" evidence="1">
    <location>
        <begin position="1"/>
        <end position="22"/>
    </location>
</feature>
<dbReference type="AlphaFoldDB" id="A0A367LID0"/>
<proteinExistence type="predicted"/>
<keyword evidence="3" id="KW-1185">Reference proteome</keyword>
<dbReference type="Proteomes" id="UP000253664">
    <property type="component" value="Unassembled WGS sequence"/>
</dbReference>
<dbReference type="EMBL" id="LKCN02000004">
    <property type="protein sequence ID" value="RCI14160.1"/>
    <property type="molecule type" value="Genomic_DNA"/>
</dbReference>
<comment type="caution">
    <text evidence="2">The sequence shown here is derived from an EMBL/GenBank/DDBJ whole genome shotgun (WGS) entry which is preliminary data.</text>
</comment>